<dbReference type="RefSeq" id="WP_237377711.1">
    <property type="nucleotide sequence ID" value="NZ_CP071793.1"/>
</dbReference>
<evidence type="ECO:0008006" key="4">
    <source>
        <dbReference type="Google" id="ProtNLM"/>
    </source>
</evidence>
<feature type="transmembrane region" description="Helical" evidence="1">
    <location>
        <begin position="28"/>
        <end position="47"/>
    </location>
</feature>
<organism evidence="2 3">
    <name type="scientific">Sulfidibacter corallicola</name>
    <dbReference type="NCBI Taxonomy" id="2818388"/>
    <lineage>
        <taxon>Bacteria</taxon>
        <taxon>Pseudomonadati</taxon>
        <taxon>Acidobacteriota</taxon>
        <taxon>Holophagae</taxon>
        <taxon>Acanthopleuribacterales</taxon>
        <taxon>Acanthopleuribacteraceae</taxon>
        <taxon>Sulfidibacter</taxon>
    </lineage>
</organism>
<name>A0A8A4TD83_SULCO</name>
<evidence type="ECO:0000256" key="1">
    <source>
        <dbReference type="SAM" id="Phobius"/>
    </source>
</evidence>
<dbReference type="Proteomes" id="UP000663929">
    <property type="component" value="Chromosome"/>
</dbReference>
<dbReference type="EMBL" id="CP071793">
    <property type="protein sequence ID" value="QTD48049.1"/>
    <property type="molecule type" value="Genomic_DNA"/>
</dbReference>
<evidence type="ECO:0000313" key="2">
    <source>
        <dbReference type="EMBL" id="QTD48049.1"/>
    </source>
</evidence>
<proteinExistence type="predicted"/>
<keyword evidence="3" id="KW-1185">Reference proteome</keyword>
<keyword evidence="1" id="KW-0472">Membrane</keyword>
<reference evidence="2" key="1">
    <citation type="submission" date="2021-03" db="EMBL/GenBank/DDBJ databases">
        <title>Acanthopleuribacteraceae sp. M133.</title>
        <authorList>
            <person name="Wang G."/>
        </authorList>
    </citation>
    <scope>NUCLEOTIDE SEQUENCE</scope>
    <source>
        <strain evidence="2">M133</strain>
    </source>
</reference>
<keyword evidence="1" id="KW-0812">Transmembrane</keyword>
<dbReference type="KEGG" id="scor:J3U87_20895"/>
<accession>A0A8A4TD83</accession>
<gene>
    <name evidence="2" type="ORF">J3U87_20895</name>
</gene>
<sequence>MNHKRHSDHMFARADRKVKPGRRMGRDIAKFVVGILVLVCCMLFVVYKRSSVVDLGYSITELRHQNAQLRQEQIRLRSEKARLERPGRILNQAFDLGLRPLPKGDRYEVVYTQTPLPDQGEEREQYENLVARLNVEP</sequence>
<protein>
    <recommendedName>
        <fullName evidence="4">Cell division protein FtsL</fullName>
    </recommendedName>
</protein>
<keyword evidence="1" id="KW-1133">Transmembrane helix</keyword>
<evidence type="ECO:0000313" key="3">
    <source>
        <dbReference type="Proteomes" id="UP000663929"/>
    </source>
</evidence>
<dbReference type="AlphaFoldDB" id="A0A8A4TD83"/>